<evidence type="ECO:0000259" key="10">
    <source>
        <dbReference type="Pfam" id="PF00930"/>
    </source>
</evidence>
<keyword evidence="5" id="KW-0378">Hydrolase</keyword>
<evidence type="ECO:0000256" key="2">
    <source>
        <dbReference type="ARBA" id="ARBA00006150"/>
    </source>
</evidence>
<evidence type="ECO:0000256" key="7">
    <source>
        <dbReference type="ARBA" id="ARBA00023180"/>
    </source>
</evidence>
<evidence type="ECO:0000256" key="6">
    <source>
        <dbReference type="ARBA" id="ARBA00022825"/>
    </source>
</evidence>
<keyword evidence="7" id="KW-0325">Glycoprotein</keyword>
<dbReference type="InterPro" id="IPR002469">
    <property type="entry name" value="Peptidase_S9B_N"/>
</dbReference>
<organism evidence="11 12">
    <name type="scientific">Cercophora newfieldiana</name>
    <dbReference type="NCBI Taxonomy" id="92897"/>
    <lineage>
        <taxon>Eukaryota</taxon>
        <taxon>Fungi</taxon>
        <taxon>Dikarya</taxon>
        <taxon>Ascomycota</taxon>
        <taxon>Pezizomycotina</taxon>
        <taxon>Sordariomycetes</taxon>
        <taxon>Sordariomycetidae</taxon>
        <taxon>Sordariales</taxon>
        <taxon>Lasiosphaeriaceae</taxon>
        <taxon>Cercophora</taxon>
    </lineage>
</organism>
<dbReference type="Gene3D" id="3.40.50.1820">
    <property type="entry name" value="alpha/beta hydrolase"/>
    <property type="match status" value="1"/>
</dbReference>
<evidence type="ECO:0000313" key="11">
    <source>
        <dbReference type="EMBL" id="KAK0639380.1"/>
    </source>
</evidence>
<comment type="caution">
    <text evidence="11">The sequence shown here is derived from an EMBL/GenBank/DDBJ whole genome shotgun (WGS) entry which is preliminary data.</text>
</comment>
<dbReference type="PANTHER" id="PTHR11731">
    <property type="entry name" value="PROTEASE FAMILY S9B,C DIPEPTIDYL-PEPTIDASE IV-RELATED"/>
    <property type="match status" value="1"/>
</dbReference>
<dbReference type="EMBL" id="JAULSV010000007">
    <property type="protein sequence ID" value="KAK0639380.1"/>
    <property type="molecule type" value="Genomic_DNA"/>
</dbReference>
<accession>A0AA40CIA6</accession>
<dbReference type="GO" id="GO:0008239">
    <property type="term" value="F:dipeptidyl-peptidase activity"/>
    <property type="evidence" value="ECO:0007669"/>
    <property type="project" value="UniProtKB-EC"/>
</dbReference>
<reference evidence="11" key="1">
    <citation type="submission" date="2023-06" db="EMBL/GenBank/DDBJ databases">
        <title>Genome-scale phylogeny and comparative genomics of the fungal order Sordariales.</title>
        <authorList>
            <consortium name="Lawrence Berkeley National Laboratory"/>
            <person name="Hensen N."/>
            <person name="Bonometti L."/>
            <person name="Westerberg I."/>
            <person name="Brannstrom I.O."/>
            <person name="Guillou S."/>
            <person name="Cros-Aarteil S."/>
            <person name="Calhoun S."/>
            <person name="Haridas S."/>
            <person name="Kuo A."/>
            <person name="Mondo S."/>
            <person name="Pangilinan J."/>
            <person name="Riley R."/>
            <person name="Labutti K."/>
            <person name="Andreopoulos B."/>
            <person name="Lipzen A."/>
            <person name="Chen C."/>
            <person name="Yanf M."/>
            <person name="Daum C."/>
            <person name="Ng V."/>
            <person name="Clum A."/>
            <person name="Steindorff A."/>
            <person name="Ohm R."/>
            <person name="Martin F."/>
            <person name="Silar P."/>
            <person name="Natvig D."/>
            <person name="Lalanne C."/>
            <person name="Gautier V."/>
            <person name="Ament-Velasquez S.L."/>
            <person name="Kruys A."/>
            <person name="Hutchinson M.I."/>
            <person name="Powell A.J."/>
            <person name="Barry K."/>
            <person name="Miller A.N."/>
            <person name="Grigoriev I.V."/>
            <person name="Debuchy R."/>
            <person name="Gladieux P."/>
            <person name="Thoren M.H."/>
            <person name="Johannesson H."/>
        </authorList>
    </citation>
    <scope>NUCLEOTIDE SEQUENCE</scope>
    <source>
        <strain evidence="11">SMH2532-1</strain>
    </source>
</reference>
<evidence type="ECO:0000256" key="3">
    <source>
        <dbReference type="ARBA" id="ARBA00012062"/>
    </source>
</evidence>
<comment type="catalytic activity">
    <reaction evidence="1">
        <text>Release of an N-terminal dipeptide, Xaa-Yaa-|-Zaa-, from a polypeptide, preferentially when Yaa is Pro, provided Zaa is neither Pro nor hydroxyproline.</text>
        <dbReference type="EC" id="3.4.14.5"/>
    </reaction>
</comment>
<name>A0AA40CIA6_9PEZI</name>
<dbReference type="GO" id="GO:0006508">
    <property type="term" value="P:proteolysis"/>
    <property type="evidence" value="ECO:0007669"/>
    <property type="project" value="InterPro"/>
</dbReference>
<dbReference type="PANTHER" id="PTHR11731:SF118">
    <property type="entry name" value="BLR1971 PROTEIN"/>
    <property type="match status" value="1"/>
</dbReference>
<keyword evidence="5" id="KW-0031">Aminopeptidase</keyword>
<gene>
    <name evidence="11" type="ORF">B0T16DRAFT_423092</name>
</gene>
<sequence length="717" mass="81173">MWEDDTFTGEEAGKMEEEDSHAMARPHWLPGGSKFWYRYEKSTGHQDGGIDVEFLLVDTLTRTRQPVFDHEVVARELHRLTGENKQAGGLPVDEIDEINDTFVRFQALGRSWVYSSTKEKLEEYHPPHPHNDSLNHRRQVPFPAPNNTTYPQFSIRDHNIWVTTSPSASPYQLTKTGTASNPFDRNRIYLSPSKSSVAAWQYTPEQQHIVTLVESSPSDQIQPKVRELQYLKPGDRVRIDRPRLFSLATKTEIPTDDFLFKNPYHLENVGWSLGSNEEYRFLFNERGHQTLRILGMNPTDGKVRTLVEEKSKTFIDYSSKMYRRILNETDELIWASERSGYNHLYLYSLDTGTLSNPITTGDFVVRSIDRIDTLSRRIWFRGFGMIPSQDPYYAHLASINFNGTDLRILTADGNGTHTWTWSPDFTTLTDTFSRVDSPPTTLLRNATTGARIMTLQEPNTTTGPTPGVEIFSAPGRDNQTLIHGIIIRPANFSPSQKYPILEDIYAGPQDFFTPKAYSPLTSYREWADRGYIVVKLDGMGTNWRSKPFHDTAYKNLRDAGFADRIAWMHAAAQTRPWMDLSRVGVKGGSAGGQNAVGALLFHGDFYKAAAADSGCHDNRMDKIWWNEQWMGWPVDGSYADSSNVVHAGRLKGALMLIVGDLDDNVDPSSTLQVVNALNVAGKDYELLFVPGGRHGAGGSAYGRRRQADFFRRHLLEG</sequence>
<dbReference type="GO" id="GO:0008236">
    <property type="term" value="F:serine-type peptidase activity"/>
    <property type="evidence" value="ECO:0007669"/>
    <property type="project" value="UniProtKB-KW"/>
</dbReference>
<keyword evidence="12" id="KW-1185">Reference proteome</keyword>
<evidence type="ECO:0000259" key="9">
    <source>
        <dbReference type="Pfam" id="PF00326"/>
    </source>
</evidence>
<dbReference type="Pfam" id="PF00930">
    <property type="entry name" value="DPPIV_N"/>
    <property type="match status" value="1"/>
</dbReference>
<dbReference type="SUPFAM" id="SSF53474">
    <property type="entry name" value="alpha/beta-Hydrolases"/>
    <property type="match status" value="1"/>
</dbReference>
<dbReference type="Pfam" id="PF00326">
    <property type="entry name" value="Peptidase_S9"/>
    <property type="match status" value="1"/>
</dbReference>
<protein>
    <recommendedName>
        <fullName evidence="4">Probable dipeptidyl-aminopeptidase B</fullName>
        <ecNumber evidence="3">3.4.14.5</ecNumber>
    </recommendedName>
</protein>
<dbReference type="Gene3D" id="2.140.10.30">
    <property type="entry name" value="Dipeptidylpeptidase IV, N-terminal domain"/>
    <property type="match status" value="1"/>
</dbReference>
<dbReference type="EC" id="3.4.14.5" evidence="3"/>
<evidence type="ECO:0000256" key="8">
    <source>
        <dbReference type="SAM" id="MobiDB-lite"/>
    </source>
</evidence>
<keyword evidence="5" id="KW-0645">Protease</keyword>
<feature type="region of interest" description="Disordered" evidence="8">
    <location>
        <begin position="1"/>
        <end position="23"/>
    </location>
</feature>
<dbReference type="InterPro" id="IPR050278">
    <property type="entry name" value="Serine_Prot_S9B/DPPIV"/>
</dbReference>
<dbReference type="AlphaFoldDB" id="A0AA40CIA6"/>
<comment type="similarity">
    <text evidence="2">Belongs to the peptidase S9B family.</text>
</comment>
<dbReference type="InterPro" id="IPR029058">
    <property type="entry name" value="AB_hydrolase_fold"/>
</dbReference>
<proteinExistence type="inferred from homology"/>
<dbReference type="GO" id="GO:0004177">
    <property type="term" value="F:aminopeptidase activity"/>
    <property type="evidence" value="ECO:0007669"/>
    <property type="project" value="UniProtKB-KW"/>
</dbReference>
<evidence type="ECO:0000256" key="4">
    <source>
        <dbReference type="ARBA" id="ARBA00014118"/>
    </source>
</evidence>
<feature type="domain" description="Dipeptidylpeptidase IV N-terminal" evidence="10">
    <location>
        <begin position="103"/>
        <end position="439"/>
    </location>
</feature>
<keyword evidence="6" id="KW-0720">Serine protease</keyword>
<dbReference type="SUPFAM" id="SSF82171">
    <property type="entry name" value="DPP6 N-terminal domain-like"/>
    <property type="match status" value="1"/>
</dbReference>
<evidence type="ECO:0000256" key="1">
    <source>
        <dbReference type="ARBA" id="ARBA00001257"/>
    </source>
</evidence>
<dbReference type="Proteomes" id="UP001174936">
    <property type="component" value="Unassembled WGS sequence"/>
</dbReference>
<dbReference type="InterPro" id="IPR001375">
    <property type="entry name" value="Peptidase_S9_cat"/>
</dbReference>
<evidence type="ECO:0000256" key="5">
    <source>
        <dbReference type="ARBA" id="ARBA00022438"/>
    </source>
</evidence>
<evidence type="ECO:0000313" key="12">
    <source>
        <dbReference type="Proteomes" id="UP001174936"/>
    </source>
</evidence>
<feature type="domain" description="Peptidase S9 prolyl oligopeptidase catalytic" evidence="9">
    <location>
        <begin position="526"/>
        <end position="711"/>
    </location>
</feature>